<comment type="caution">
    <text evidence="1">The sequence shown here is derived from an EMBL/GenBank/DDBJ whole genome shotgun (WGS) entry which is preliminary data.</text>
</comment>
<name>A0ACC2T2N5_9FUNG</name>
<dbReference type="Proteomes" id="UP001165960">
    <property type="component" value="Unassembled WGS sequence"/>
</dbReference>
<reference evidence="1" key="1">
    <citation type="submission" date="2022-04" db="EMBL/GenBank/DDBJ databases">
        <title>Genome of the entomopathogenic fungus Entomophthora muscae.</title>
        <authorList>
            <person name="Elya C."/>
            <person name="Lovett B.R."/>
            <person name="Lee E."/>
            <person name="Macias A.M."/>
            <person name="Hajek A.E."/>
            <person name="De Bivort B.L."/>
            <person name="Kasson M.T."/>
            <person name="De Fine Licht H.H."/>
            <person name="Stajich J.E."/>
        </authorList>
    </citation>
    <scope>NUCLEOTIDE SEQUENCE</scope>
    <source>
        <strain evidence="1">Berkeley</strain>
    </source>
</reference>
<dbReference type="EMBL" id="QTSX02003716">
    <property type="protein sequence ID" value="KAJ9068567.1"/>
    <property type="molecule type" value="Genomic_DNA"/>
</dbReference>
<evidence type="ECO:0000313" key="2">
    <source>
        <dbReference type="Proteomes" id="UP001165960"/>
    </source>
</evidence>
<organism evidence="1 2">
    <name type="scientific">Entomophthora muscae</name>
    <dbReference type="NCBI Taxonomy" id="34485"/>
    <lineage>
        <taxon>Eukaryota</taxon>
        <taxon>Fungi</taxon>
        <taxon>Fungi incertae sedis</taxon>
        <taxon>Zoopagomycota</taxon>
        <taxon>Entomophthoromycotina</taxon>
        <taxon>Entomophthoromycetes</taxon>
        <taxon>Entomophthorales</taxon>
        <taxon>Entomophthoraceae</taxon>
        <taxon>Entomophthora</taxon>
    </lineage>
</organism>
<proteinExistence type="predicted"/>
<accession>A0ACC2T2N5</accession>
<protein>
    <submittedName>
        <fullName evidence="1">Uncharacterized protein</fullName>
    </submittedName>
</protein>
<gene>
    <name evidence="1" type="ORF">DSO57_1027331</name>
</gene>
<evidence type="ECO:0000313" key="1">
    <source>
        <dbReference type="EMBL" id="KAJ9068567.1"/>
    </source>
</evidence>
<keyword evidence="2" id="KW-1185">Reference proteome</keyword>
<sequence>MSFMTAIPLLCYPDSQEIEEDQLHRILNINAYSREKRLRKEPLIAPEALTHESDSAKKKAQILILVNVLVFLETFKGFSPTLCTALVEFLRKYKDIDVYQVMSLVDGINRKDCTYINMMVHKVKVRATIDSVAPGNIISS</sequence>